<feature type="compositionally biased region" description="Polar residues" evidence="1">
    <location>
        <begin position="150"/>
        <end position="170"/>
    </location>
</feature>
<dbReference type="GO" id="GO:0003677">
    <property type="term" value="F:DNA binding"/>
    <property type="evidence" value="ECO:0007669"/>
    <property type="project" value="UniProtKB-KW"/>
</dbReference>
<keyword evidence="2" id="KW-0238">DNA-binding</keyword>
<feature type="region of interest" description="Disordered" evidence="1">
    <location>
        <begin position="142"/>
        <end position="196"/>
    </location>
</feature>
<dbReference type="KEGG" id="vg:77929012"/>
<reference evidence="2 3" key="1">
    <citation type="submission" date="2018-10" db="EMBL/GenBank/DDBJ databases">
        <authorList>
            <person name="Washington J.M."/>
            <person name="Garlena R.A."/>
            <person name="Russell D.A."/>
            <person name="Pope W.H."/>
            <person name="Jacobs-Sera D."/>
            <person name="Hatfull G.F."/>
        </authorList>
    </citation>
    <scope>NUCLEOTIDE SEQUENCE [LARGE SCALE GENOMIC DNA]</scope>
</reference>
<accession>A0A3G8FVN8</accession>
<keyword evidence="3" id="KW-1185">Reference proteome</keyword>
<name>A0A3G8FVN8_9CAUD</name>
<feature type="region of interest" description="Disordered" evidence="1">
    <location>
        <begin position="303"/>
        <end position="322"/>
    </location>
</feature>
<sequence length="322" mass="35682">MADWFALSSRFYADLDDEGVPEKSQTFLTRACGYMAEKETDGFLSDSAAAKLGLRQWKGRIPPLQERRIMVRCDASVADSMTTREQLDDQLADNSLTTRAPIPEQLRGREGWWFPAWEKWNGPLIAHVRKKKADRDRIAARRKASEMSRDSSANVATHRTEQNRSTTYVGSSAHVADTHESNERPSGPPIQPTAAKLVRDIVPREYPSAVKTDLRIRASELLNGGTDADIVREALERWIAKSGVGPGILPSLVVDVLKERDPATHTRAAPGTTGGRQLTKRERQFIDLELQKDHPDPRVLAQYGLPPDTSSAALRAIPGGKA</sequence>
<dbReference type="Proteomes" id="UP000268552">
    <property type="component" value="Genome"/>
</dbReference>
<dbReference type="RefSeq" id="YP_010653181.1">
    <property type="nucleotide sequence ID" value="NC_070794.1"/>
</dbReference>
<proteinExistence type="predicted"/>
<evidence type="ECO:0000313" key="3">
    <source>
        <dbReference type="Proteomes" id="UP000268552"/>
    </source>
</evidence>
<organism evidence="2 3">
    <name type="scientific">Gordonia phage Maridalia</name>
    <dbReference type="NCBI Taxonomy" id="2488957"/>
    <lineage>
        <taxon>Viruses</taxon>
        <taxon>Duplodnaviria</taxon>
        <taxon>Heunggongvirae</taxon>
        <taxon>Uroviricota</taxon>
        <taxon>Caudoviricetes</taxon>
        <taxon>Nymbaxtervirinae</taxon>
        <taxon>Nymphadoravirus</taxon>
        <taxon>Nymphadoravirus maridalia</taxon>
    </lineage>
</organism>
<protein>
    <submittedName>
        <fullName evidence="2">Helix-turn-helix DNA-binding domain protein</fullName>
    </submittedName>
</protein>
<evidence type="ECO:0000313" key="2">
    <source>
        <dbReference type="EMBL" id="AZF98810.1"/>
    </source>
</evidence>
<dbReference type="EMBL" id="MK112547">
    <property type="protein sequence ID" value="AZF98810.1"/>
    <property type="molecule type" value="Genomic_DNA"/>
</dbReference>
<gene>
    <name evidence="2" type="primary">71</name>
    <name evidence="2" type="ORF">SEA_MARIDALIA_71</name>
</gene>
<dbReference type="GeneID" id="77929012"/>
<evidence type="ECO:0000256" key="1">
    <source>
        <dbReference type="SAM" id="MobiDB-lite"/>
    </source>
</evidence>